<comment type="caution">
    <text evidence="1">The sequence shown here is derived from an EMBL/GenBank/DDBJ whole genome shotgun (WGS) entry which is preliminary data.</text>
</comment>
<sequence length="78" mass="8969">MAEHSLKIIRKIAVNPEIEEENKSKKESVINELLFVELEEGKVEDDLEAKSGFIQLSNMLLLPLEFRAIVQDKHQHSV</sequence>
<reference evidence="1 2" key="1">
    <citation type="submission" date="2024-01" db="EMBL/GenBank/DDBJ databases">
        <title>The genomes of 5 underutilized Papilionoideae crops provide insights into root nodulation and disease resistanc.</title>
        <authorList>
            <person name="Jiang F."/>
        </authorList>
    </citation>
    <scope>NUCLEOTIDE SEQUENCE [LARGE SCALE GENOMIC DNA]</scope>
    <source>
        <strain evidence="1">LVBAO_FW01</strain>
        <tissue evidence="1">Leaves</tissue>
    </source>
</reference>
<evidence type="ECO:0000313" key="1">
    <source>
        <dbReference type="EMBL" id="KAK7314410.1"/>
    </source>
</evidence>
<accession>A0AAN9KAT2</accession>
<proteinExistence type="predicted"/>
<keyword evidence="2" id="KW-1185">Reference proteome</keyword>
<name>A0AAN9KAT2_CANGL</name>
<dbReference type="Proteomes" id="UP001367508">
    <property type="component" value="Unassembled WGS sequence"/>
</dbReference>
<dbReference type="AlphaFoldDB" id="A0AAN9KAT2"/>
<gene>
    <name evidence="1" type="ORF">VNO77_32932</name>
</gene>
<organism evidence="1 2">
    <name type="scientific">Canavalia gladiata</name>
    <name type="common">Sword bean</name>
    <name type="synonym">Dolichos gladiatus</name>
    <dbReference type="NCBI Taxonomy" id="3824"/>
    <lineage>
        <taxon>Eukaryota</taxon>
        <taxon>Viridiplantae</taxon>
        <taxon>Streptophyta</taxon>
        <taxon>Embryophyta</taxon>
        <taxon>Tracheophyta</taxon>
        <taxon>Spermatophyta</taxon>
        <taxon>Magnoliopsida</taxon>
        <taxon>eudicotyledons</taxon>
        <taxon>Gunneridae</taxon>
        <taxon>Pentapetalae</taxon>
        <taxon>rosids</taxon>
        <taxon>fabids</taxon>
        <taxon>Fabales</taxon>
        <taxon>Fabaceae</taxon>
        <taxon>Papilionoideae</taxon>
        <taxon>50 kb inversion clade</taxon>
        <taxon>NPAAA clade</taxon>
        <taxon>indigoferoid/millettioid clade</taxon>
        <taxon>Phaseoleae</taxon>
        <taxon>Canavalia</taxon>
    </lineage>
</organism>
<evidence type="ECO:0000313" key="2">
    <source>
        <dbReference type="Proteomes" id="UP001367508"/>
    </source>
</evidence>
<protein>
    <submittedName>
        <fullName evidence="1">Uncharacterized protein</fullName>
    </submittedName>
</protein>
<dbReference type="EMBL" id="JAYMYQ010000008">
    <property type="protein sequence ID" value="KAK7314410.1"/>
    <property type="molecule type" value="Genomic_DNA"/>
</dbReference>